<dbReference type="Proteomes" id="UP000030013">
    <property type="component" value="Unassembled WGS sequence"/>
</dbReference>
<dbReference type="OrthoDB" id="4842898at2"/>
<gene>
    <name evidence="1" type="ORF">N801_15630</name>
</gene>
<comment type="caution">
    <text evidence="1">The sequence shown here is derived from an EMBL/GenBank/DDBJ whole genome shotgun (WGS) entry which is preliminary data.</text>
</comment>
<accession>A0A0A0K0R7</accession>
<dbReference type="STRING" id="1385519.N801_15630"/>
<dbReference type="RefSeq" id="WP_035932728.1">
    <property type="nucleotide sequence ID" value="NZ_AVPL01000004.1"/>
</dbReference>
<dbReference type="EMBL" id="AVPL01000004">
    <property type="protein sequence ID" value="KGN42579.1"/>
    <property type="molecule type" value="Genomic_DNA"/>
</dbReference>
<reference evidence="1 2" key="1">
    <citation type="submission" date="2013-08" db="EMBL/GenBank/DDBJ databases">
        <title>The genome sequence of Knoellia aerolata.</title>
        <authorList>
            <person name="Zhu W."/>
            <person name="Wang G."/>
        </authorList>
    </citation>
    <scope>NUCLEOTIDE SEQUENCE [LARGE SCALE GENOMIC DNA]</scope>
    <source>
        <strain evidence="1 2">DSM 18566</strain>
    </source>
</reference>
<organism evidence="1 2">
    <name type="scientific">Knoellia aerolata DSM 18566</name>
    <dbReference type="NCBI Taxonomy" id="1385519"/>
    <lineage>
        <taxon>Bacteria</taxon>
        <taxon>Bacillati</taxon>
        <taxon>Actinomycetota</taxon>
        <taxon>Actinomycetes</taxon>
        <taxon>Micrococcales</taxon>
        <taxon>Intrasporangiaceae</taxon>
        <taxon>Knoellia</taxon>
    </lineage>
</organism>
<dbReference type="SUPFAM" id="SSF56672">
    <property type="entry name" value="DNA/RNA polymerases"/>
    <property type="match status" value="1"/>
</dbReference>
<name>A0A0A0K0R7_9MICO</name>
<dbReference type="InterPro" id="IPR043502">
    <property type="entry name" value="DNA/RNA_pol_sf"/>
</dbReference>
<evidence type="ECO:0000313" key="1">
    <source>
        <dbReference type="EMBL" id="KGN42579.1"/>
    </source>
</evidence>
<keyword evidence="2" id="KW-1185">Reference proteome</keyword>
<protein>
    <submittedName>
        <fullName evidence="1">Uncharacterized protein</fullName>
    </submittedName>
</protein>
<evidence type="ECO:0000313" key="2">
    <source>
        <dbReference type="Proteomes" id="UP000030013"/>
    </source>
</evidence>
<sequence length="211" mass="21857">MGPQELAALVAREADAGVAGALRAFDSAGALTVETVVGRIGSRPASVDTPWEDVVWQAEVVMRPSGVVRDPTSEPSEAPVSDLPDLVRRLSVSALRGVGPRWADRLAQRGVLTVGDLASLSPSTVASWAGEEDGGYAVQLVARARTCAGDWPQTDASDARSVLEVSEADPGAAAGWPPGSRADAHALWSACLRLRAAVDDDVLAEVRVNAG</sequence>
<dbReference type="Gene3D" id="1.10.150.20">
    <property type="entry name" value="5' to 3' exonuclease, C-terminal subdomain"/>
    <property type="match status" value="1"/>
</dbReference>
<dbReference type="AlphaFoldDB" id="A0A0A0K0R7"/>
<proteinExistence type="predicted"/>